<keyword evidence="3" id="KW-1185">Reference proteome</keyword>
<evidence type="ECO:0000256" key="1">
    <source>
        <dbReference type="SAM" id="SignalP"/>
    </source>
</evidence>
<evidence type="ECO:0000313" key="3">
    <source>
        <dbReference type="Proteomes" id="UP000674318"/>
    </source>
</evidence>
<proteinExistence type="predicted"/>
<dbReference type="EMBL" id="JAFJZO010000030">
    <property type="protein sequence ID" value="KAG5498795.1"/>
    <property type="molecule type" value="Genomic_DNA"/>
</dbReference>
<sequence length="349" mass="37899">MPRPRALRLLAVLCVMVATLLQFCEATQATGKCMSSSVCRPYDKTGPACVRKGPINLRFILQTCRENNFIVDGKKHYISTYSFCPTVDEFSSFTLAEAPFLATSFQTTGEGNDTTDYHLSKNLEPRYLSVYGFGLSNSTAYPQVGLSPGAVLVAMDGFKETGIRNSVGVVTMLSLEIGLHNGRFNYIGATAPSESTIPNPNYNPSLCVTDPSLSMQTTTTAPLESINYCDKEINVKVAETAVQPAKVGFVPTCDAQDRCVAGDSKVFHCIGDVPGKKNCGVYLSNPREIRDLQLTVLVSYYGTDARKHVLISGGKNPLSYITFTGSNALRYIGDKISSLFDGKLPFLPL</sequence>
<protein>
    <submittedName>
        <fullName evidence="2">Uncharacterized protein</fullName>
    </submittedName>
</protein>
<feature type="chain" id="PRO_5032749625" evidence="1">
    <location>
        <begin position="27"/>
        <end position="349"/>
    </location>
</feature>
<evidence type="ECO:0000313" key="2">
    <source>
        <dbReference type="EMBL" id="KAG5498795.1"/>
    </source>
</evidence>
<dbReference type="OrthoDB" id="271973at2759"/>
<dbReference type="GeneID" id="94289182"/>
<reference evidence="2 3" key="1">
    <citation type="submission" date="2021-02" db="EMBL/GenBank/DDBJ databases">
        <title>Porcisia hertigi Genome sequencing and assembly.</title>
        <authorList>
            <person name="Almutairi H."/>
            <person name="Gatherer D."/>
        </authorList>
    </citation>
    <scope>NUCLEOTIDE SEQUENCE [LARGE SCALE GENOMIC DNA]</scope>
    <source>
        <strain evidence="2 3">C119</strain>
    </source>
</reference>
<gene>
    <name evidence="2" type="ORF">JKF63_03084</name>
</gene>
<dbReference type="RefSeq" id="XP_067755549.1">
    <property type="nucleotide sequence ID" value="XM_067899105.1"/>
</dbReference>
<dbReference type="AlphaFoldDB" id="A0A836I8I1"/>
<feature type="signal peptide" evidence="1">
    <location>
        <begin position="1"/>
        <end position="26"/>
    </location>
</feature>
<dbReference type="Proteomes" id="UP000674318">
    <property type="component" value="Unassembled WGS sequence"/>
</dbReference>
<organism evidence="2 3">
    <name type="scientific">Porcisia hertigi</name>
    <dbReference type="NCBI Taxonomy" id="2761500"/>
    <lineage>
        <taxon>Eukaryota</taxon>
        <taxon>Discoba</taxon>
        <taxon>Euglenozoa</taxon>
        <taxon>Kinetoplastea</taxon>
        <taxon>Metakinetoplastina</taxon>
        <taxon>Trypanosomatida</taxon>
        <taxon>Trypanosomatidae</taxon>
        <taxon>Leishmaniinae</taxon>
        <taxon>Porcisia</taxon>
    </lineage>
</organism>
<accession>A0A836I8I1</accession>
<name>A0A836I8I1_9TRYP</name>
<keyword evidence="1" id="KW-0732">Signal</keyword>
<dbReference type="KEGG" id="phet:94289182"/>
<comment type="caution">
    <text evidence="2">The sequence shown here is derived from an EMBL/GenBank/DDBJ whole genome shotgun (WGS) entry which is preliminary data.</text>
</comment>